<evidence type="ECO:0000256" key="16">
    <source>
        <dbReference type="SAM" id="SignalP"/>
    </source>
</evidence>
<keyword evidence="19" id="KW-1185">Reference proteome</keyword>
<feature type="binding site" evidence="15">
    <location>
        <position position="588"/>
    </location>
    <ligand>
        <name>Ca(2+)</name>
        <dbReference type="ChEBI" id="CHEBI:29108"/>
    </ligand>
</feature>
<accession>A0A4S2MJ25</accession>
<evidence type="ECO:0000256" key="13">
    <source>
        <dbReference type="ARBA" id="ARBA00023145"/>
    </source>
</evidence>
<feature type="binding site" evidence="15">
    <location>
        <position position="589"/>
    </location>
    <ligand>
        <name>Ca(2+)</name>
        <dbReference type="ChEBI" id="CHEBI:29108"/>
    </ligand>
</feature>
<dbReference type="Pfam" id="PF09286">
    <property type="entry name" value="Pro-kuma_activ"/>
    <property type="match status" value="1"/>
</dbReference>
<evidence type="ECO:0000259" key="17">
    <source>
        <dbReference type="PROSITE" id="PS51695"/>
    </source>
</evidence>
<evidence type="ECO:0000256" key="2">
    <source>
        <dbReference type="ARBA" id="ARBA00002451"/>
    </source>
</evidence>
<organism evidence="18 19">
    <name type="scientific">Ascodesmis nigricans</name>
    <dbReference type="NCBI Taxonomy" id="341454"/>
    <lineage>
        <taxon>Eukaryota</taxon>
        <taxon>Fungi</taxon>
        <taxon>Dikarya</taxon>
        <taxon>Ascomycota</taxon>
        <taxon>Pezizomycotina</taxon>
        <taxon>Pezizomycetes</taxon>
        <taxon>Pezizales</taxon>
        <taxon>Ascodesmidaceae</taxon>
        <taxon>Ascodesmis</taxon>
    </lineage>
</organism>
<keyword evidence="7 15" id="KW-0479">Metal-binding</keyword>
<keyword evidence="13" id="KW-0865">Zymogen</keyword>
<evidence type="ECO:0000256" key="5">
    <source>
        <dbReference type="ARBA" id="ARBA00022525"/>
    </source>
</evidence>
<keyword evidence="6 15" id="KW-0645">Protease</keyword>
<evidence type="ECO:0000256" key="14">
    <source>
        <dbReference type="ARBA" id="ARBA00023180"/>
    </source>
</evidence>
<keyword evidence="11 15" id="KW-0106">Calcium</keyword>
<keyword evidence="9 15" id="KW-0378">Hydrolase</keyword>
<dbReference type="PROSITE" id="PS00138">
    <property type="entry name" value="SUBTILASE_SER"/>
    <property type="match status" value="1"/>
</dbReference>
<evidence type="ECO:0000256" key="1">
    <source>
        <dbReference type="ARBA" id="ARBA00001910"/>
    </source>
</evidence>
<keyword evidence="5" id="KW-0964">Secreted</keyword>
<evidence type="ECO:0000256" key="15">
    <source>
        <dbReference type="PROSITE-ProRule" id="PRU01032"/>
    </source>
</evidence>
<keyword evidence="14" id="KW-0325">Glycoprotein</keyword>
<evidence type="ECO:0000256" key="12">
    <source>
        <dbReference type="ARBA" id="ARBA00023026"/>
    </source>
</evidence>
<feature type="signal peptide" evidence="16">
    <location>
        <begin position="1"/>
        <end position="18"/>
    </location>
</feature>
<comment type="cofactor">
    <cofactor evidence="15">
        <name>Ca(2+)</name>
        <dbReference type="ChEBI" id="CHEBI:29108"/>
    </cofactor>
    <text evidence="15">Binds 1 Ca(2+) ion per subunit.</text>
</comment>
<dbReference type="EMBL" id="ML220162">
    <property type="protein sequence ID" value="TGZ76936.1"/>
    <property type="molecule type" value="Genomic_DNA"/>
</dbReference>
<evidence type="ECO:0000256" key="9">
    <source>
        <dbReference type="ARBA" id="ARBA00022801"/>
    </source>
</evidence>
<dbReference type="CDD" id="cd11377">
    <property type="entry name" value="Pro-peptidase_S53"/>
    <property type="match status" value="1"/>
</dbReference>
<reference evidence="18 19" key="1">
    <citation type="submission" date="2019-04" db="EMBL/GenBank/DDBJ databases">
        <title>Comparative genomics and transcriptomics to analyze fruiting body development in filamentous ascomycetes.</title>
        <authorList>
            <consortium name="DOE Joint Genome Institute"/>
            <person name="Lutkenhaus R."/>
            <person name="Traeger S."/>
            <person name="Breuer J."/>
            <person name="Kuo A."/>
            <person name="Lipzen A."/>
            <person name="Pangilinan J."/>
            <person name="Dilworth D."/>
            <person name="Sandor L."/>
            <person name="Poggeler S."/>
            <person name="Barry K."/>
            <person name="Grigoriev I.V."/>
            <person name="Nowrousian M."/>
        </authorList>
    </citation>
    <scope>NUCLEOTIDE SEQUENCE [LARGE SCALE GENOMIC DNA]</scope>
    <source>
        <strain evidence="18 19">CBS 389.68</strain>
    </source>
</reference>
<dbReference type="InterPro" id="IPR000209">
    <property type="entry name" value="Peptidase_S8/S53_dom"/>
</dbReference>
<comment type="function">
    <text evidence="2">Secreted tripeptidyl-peptidase which degrades proteins at acidic pHs and is involved in virulence.</text>
</comment>
<feature type="active site" description="Charge relay system" evidence="15">
    <location>
        <position position="547"/>
    </location>
</feature>
<dbReference type="PANTHER" id="PTHR14218">
    <property type="entry name" value="PROTEASE S8 TRIPEPTIDYL PEPTIDASE I CLN2"/>
    <property type="match status" value="1"/>
</dbReference>
<dbReference type="GO" id="GO:0006508">
    <property type="term" value="P:proteolysis"/>
    <property type="evidence" value="ECO:0007669"/>
    <property type="project" value="UniProtKB-KW"/>
</dbReference>
<sequence length="666" mass="71827">MHLPCLPLLLSLLPLTLSLSPPTLFSTHLLPAGWYPLPHPPPPSHPLILTLHLLPQDSTPFSTRFTEISSPSSPHYGKYLSREQLQRELAPDPAAVPVVLSWLGEHGIDAQHVVVGHDTVKIPMTVQQAEELLNAEYRVYEREEDGLRLVRALEYSLPVEVGGVVAVVEPTNTFALRRLGHGVHNLRPFEAETETETETETEARATLVGTLERVEVVGNDTAVGAVNSTNSTVPIPIPIPGSVGGLNITACNKSITPECLADLYGFAGYTPTGLGSLGVSGFLDQWAQYSDLDKFLSLYRPDIPPGAGNFSLVSVNGGTNQQHPNDTSKVTEANLDIQYAVGVAWPVNTTYYTVGGRPPFIADLDIHANDSEPYLEFLNYLLSLDQHQLPSVLSTSYGENEQSVPLAYRIHVCTKFRALGARGVSVIFASGDSGPGSSCTTNDGGNQTRFMPQFPAACPWVTSVGATEGVAPERAAAFSSGGFSDTWARPEYQQDAVEAYLENNRAFWERWQPYFNPLGRAFPDVAAQGRAYRVFIQGKQKLVDGTSASAPTFAGVVALVNDARLRRGLGGLGFLNPLLYGHPEVLEDVVTGRSVGCTGMVKGKKMDGAGVVEGAGWEAVVGWDPVTGLGTPKFQELLNIGNERAVFNDTKWCPPKGPVPVEDPKL</sequence>
<dbReference type="InterPro" id="IPR050819">
    <property type="entry name" value="Tripeptidyl-peptidase_I"/>
</dbReference>
<feature type="active site" description="Charge relay system" evidence="15">
    <location>
        <position position="336"/>
    </location>
</feature>
<feature type="domain" description="Peptidase S53" evidence="17">
    <location>
        <begin position="254"/>
        <end position="644"/>
    </location>
</feature>
<feature type="binding site" evidence="15">
    <location>
        <position position="622"/>
    </location>
    <ligand>
        <name>Ca(2+)</name>
        <dbReference type="ChEBI" id="CHEBI:29108"/>
    </ligand>
</feature>
<evidence type="ECO:0000256" key="3">
    <source>
        <dbReference type="ARBA" id="ARBA00004239"/>
    </source>
</evidence>
<dbReference type="Proteomes" id="UP000298138">
    <property type="component" value="Unassembled WGS sequence"/>
</dbReference>
<feature type="binding site" evidence="15">
    <location>
        <position position="624"/>
    </location>
    <ligand>
        <name>Ca(2+)</name>
        <dbReference type="ChEBI" id="CHEBI:29108"/>
    </ligand>
</feature>
<dbReference type="GO" id="GO:0004252">
    <property type="term" value="F:serine-type endopeptidase activity"/>
    <property type="evidence" value="ECO:0007669"/>
    <property type="project" value="UniProtKB-UniRule"/>
</dbReference>
<dbReference type="InterPro" id="IPR015366">
    <property type="entry name" value="S53_propep"/>
</dbReference>
<evidence type="ECO:0000256" key="11">
    <source>
        <dbReference type="ARBA" id="ARBA00022837"/>
    </source>
</evidence>
<evidence type="ECO:0000313" key="18">
    <source>
        <dbReference type="EMBL" id="TGZ76936.1"/>
    </source>
</evidence>
<dbReference type="STRING" id="341454.A0A4S2MJ25"/>
<keyword evidence="12" id="KW-0843">Virulence</keyword>
<dbReference type="OrthoDB" id="409122at2759"/>
<dbReference type="AlphaFoldDB" id="A0A4S2MJ25"/>
<dbReference type="InterPro" id="IPR030400">
    <property type="entry name" value="Sedolisin_dom"/>
</dbReference>
<proteinExistence type="predicted"/>
<dbReference type="Gene3D" id="3.40.50.200">
    <property type="entry name" value="Peptidase S8/S53 domain"/>
    <property type="match status" value="1"/>
</dbReference>
<evidence type="ECO:0000256" key="10">
    <source>
        <dbReference type="ARBA" id="ARBA00022825"/>
    </source>
</evidence>
<dbReference type="PROSITE" id="PS51695">
    <property type="entry name" value="SEDOLISIN"/>
    <property type="match status" value="1"/>
</dbReference>
<dbReference type="Pfam" id="PF00082">
    <property type="entry name" value="Peptidase_S8"/>
    <property type="match status" value="1"/>
</dbReference>
<evidence type="ECO:0000313" key="19">
    <source>
        <dbReference type="Proteomes" id="UP000298138"/>
    </source>
</evidence>
<dbReference type="GO" id="GO:0005576">
    <property type="term" value="C:extracellular region"/>
    <property type="evidence" value="ECO:0007669"/>
    <property type="project" value="UniProtKB-SubCell"/>
</dbReference>
<dbReference type="SUPFAM" id="SSF52743">
    <property type="entry name" value="Subtilisin-like"/>
    <property type="match status" value="1"/>
</dbReference>
<dbReference type="GO" id="GO:0008240">
    <property type="term" value="F:tripeptidyl-peptidase activity"/>
    <property type="evidence" value="ECO:0007669"/>
    <property type="project" value="UniProtKB-EC"/>
</dbReference>
<dbReference type="GO" id="GO:0046872">
    <property type="term" value="F:metal ion binding"/>
    <property type="evidence" value="ECO:0007669"/>
    <property type="project" value="UniProtKB-UniRule"/>
</dbReference>
<dbReference type="FunFam" id="3.40.50.200:FF:000015">
    <property type="entry name" value="Tripeptidyl peptidase A"/>
    <property type="match status" value="1"/>
</dbReference>
<dbReference type="InterPro" id="IPR036852">
    <property type="entry name" value="Peptidase_S8/S53_dom_sf"/>
</dbReference>
<protein>
    <recommendedName>
        <fullName evidence="4">tripeptidyl-peptidase II</fullName>
        <ecNumber evidence="4">3.4.14.10</ecNumber>
    </recommendedName>
</protein>
<dbReference type="PANTHER" id="PTHR14218:SF10">
    <property type="entry name" value="PEPTIDASE S53 DOMAIN-CONTAINING PROTEIN"/>
    <property type="match status" value="1"/>
</dbReference>
<feature type="chain" id="PRO_5020705962" description="tripeptidyl-peptidase II" evidence="16">
    <location>
        <begin position="19"/>
        <end position="666"/>
    </location>
</feature>
<evidence type="ECO:0000256" key="7">
    <source>
        <dbReference type="ARBA" id="ARBA00022723"/>
    </source>
</evidence>
<evidence type="ECO:0000256" key="8">
    <source>
        <dbReference type="ARBA" id="ARBA00022729"/>
    </source>
</evidence>
<comment type="subcellular location">
    <subcellularLocation>
        <location evidence="3">Secreted</location>
        <location evidence="3">Extracellular space</location>
    </subcellularLocation>
</comment>
<evidence type="ECO:0000256" key="4">
    <source>
        <dbReference type="ARBA" id="ARBA00012462"/>
    </source>
</evidence>
<dbReference type="EC" id="3.4.14.10" evidence="4"/>
<dbReference type="SUPFAM" id="SSF54897">
    <property type="entry name" value="Protease propeptides/inhibitors"/>
    <property type="match status" value="1"/>
</dbReference>
<dbReference type="CDD" id="cd04056">
    <property type="entry name" value="Peptidases_S53"/>
    <property type="match status" value="1"/>
</dbReference>
<comment type="catalytic activity">
    <reaction evidence="1">
        <text>Release of an N-terminal tripeptide from a polypeptide.</text>
        <dbReference type="EC" id="3.4.14.10"/>
    </reaction>
</comment>
<gene>
    <name evidence="18" type="ORF">EX30DRAFT_398887</name>
</gene>
<dbReference type="SMART" id="SM00944">
    <property type="entry name" value="Pro-kuma_activ"/>
    <property type="match status" value="1"/>
</dbReference>
<keyword evidence="10 15" id="KW-0720">Serine protease</keyword>
<dbReference type="InterPro" id="IPR023828">
    <property type="entry name" value="Peptidase_S8_Ser-AS"/>
</dbReference>
<keyword evidence="8 16" id="KW-0732">Signal</keyword>
<dbReference type="InParanoid" id="A0A4S2MJ25"/>
<feature type="active site" description="Charge relay system" evidence="15">
    <location>
        <position position="332"/>
    </location>
</feature>
<evidence type="ECO:0000256" key="6">
    <source>
        <dbReference type="ARBA" id="ARBA00022670"/>
    </source>
</evidence>
<name>A0A4S2MJ25_9PEZI</name>